<name>I7GJW5_MACFA</name>
<accession>I7GJW5</accession>
<sequence>MNGKRNWNLPTEKLLFYTIQSLWCITSQLQDLMIGVQHPRSRVDQEL</sequence>
<dbReference type="AlphaFoldDB" id="I7GJW5"/>
<evidence type="ECO:0000313" key="1">
    <source>
        <dbReference type="EMBL" id="BAE87739.1"/>
    </source>
</evidence>
<dbReference type="EMBL" id="AB170676">
    <property type="protein sequence ID" value="BAE87739.1"/>
    <property type="molecule type" value="mRNA"/>
</dbReference>
<proteinExistence type="evidence at transcript level"/>
<protein>
    <submittedName>
        <fullName evidence="1">Macaca fascicularis brain cDNA clone: QmoA-12126, similar to human KIAA0725 protein (KIAA0725), mRNA, RefSeq: XM_291291.3</fullName>
    </submittedName>
</protein>
<reference evidence="1" key="1">
    <citation type="journal article" date="2007" name="PLoS Biol.">
        <title>Rate of evolution in brain-expressed genes in humans and other primates.</title>
        <authorList>
            <person name="Wang H.-Y."/>
            <person name="Chien H.-C."/>
            <person name="Osada N."/>
            <person name="Hashimoto K."/>
            <person name="Sugano S."/>
            <person name="Gojobori T."/>
            <person name="Chou C.-K."/>
            <person name="Tsai S.-F."/>
            <person name="Wu C.-I."/>
            <person name="Shen C.-K.J."/>
        </authorList>
    </citation>
    <scope>NUCLEOTIDE SEQUENCE</scope>
</reference>
<organism evidence="1">
    <name type="scientific">Macaca fascicularis</name>
    <name type="common">Crab-eating macaque</name>
    <name type="synonym">Cynomolgus monkey</name>
    <dbReference type="NCBI Taxonomy" id="9541"/>
    <lineage>
        <taxon>Eukaryota</taxon>
        <taxon>Metazoa</taxon>
        <taxon>Chordata</taxon>
        <taxon>Craniata</taxon>
        <taxon>Vertebrata</taxon>
        <taxon>Euteleostomi</taxon>
        <taxon>Mammalia</taxon>
        <taxon>Eutheria</taxon>
        <taxon>Euarchontoglires</taxon>
        <taxon>Primates</taxon>
        <taxon>Haplorrhini</taxon>
        <taxon>Catarrhini</taxon>
        <taxon>Cercopithecidae</taxon>
        <taxon>Cercopithecinae</taxon>
        <taxon>Macaca</taxon>
    </lineage>
</organism>